<accession>A0A0R0F1U1</accession>
<evidence type="ECO:0000313" key="3">
    <source>
        <dbReference type="Proteomes" id="UP000008827"/>
    </source>
</evidence>
<dbReference type="PANTHER" id="PTHR31659:SF9">
    <property type="entry name" value="PROTEIN: UPF0503-LIKE PROTEIN, PUTATIVE (DUF740)-RELATED"/>
    <property type="match status" value="1"/>
</dbReference>
<dbReference type="AlphaFoldDB" id="A0A0R0F1U1"/>
<dbReference type="OMA" id="EHIDLEW"/>
<dbReference type="InterPro" id="IPR008004">
    <property type="entry name" value="OCTOPUS-like"/>
</dbReference>
<dbReference type="GeneID" id="106797025"/>
<reference evidence="1" key="3">
    <citation type="submission" date="2018-07" db="EMBL/GenBank/DDBJ databases">
        <title>WGS assembly of Glycine max.</title>
        <authorList>
            <person name="Schmutz J."/>
            <person name="Cannon S."/>
            <person name="Schlueter J."/>
            <person name="Ma J."/>
            <person name="Mitros T."/>
            <person name="Nelson W."/>
            <person name="Hyten D."/>
            <person name="Song Q."/>
            <person name="Thelen J."/>
            <person name="Cheng J."/>
            <person name="Xu D."/>
            <person name="Hellsten U."/>
            <person name="May G."/>
            <person name="Yu Y."/>
            <person name="Sakurai T."/>
            <person name="Umezawa T."/>
            <person name="Bhattacharyya M."/>
            <person name="Sandhu D."/>
            <person name="Valliyodan B."/>
            <person name="Lindquist E."/>
            <person name="Peto M."/>
            <person name="Grant D."/>
            <person name="Shu S."/>
            <person name="Goodstein D."/>
            <person name="Barry K."/>
            <person name="Futrell-Griggs M."/>
            <person name="Abernathy B."/>
            <person name="Du J."/>
            <person name="Tian Z."/>
            <person name="Zhu L."/>
            <person name="Gill N."/>
            <person name="Joshi T."/>
            <person name="Libault M."/>
            <person name="Sethuraman A."/>
            <person name="Zhang X."/>
            <person name="Shinozaki K."/>
            <person name="Nguyen H."/>
            <person name="Wing R."/>
            <person name="Cregan P."/>
            <person name="Specht J."/>
            <person name="Grimwood J."/>
            <person name="Rokhsar D."/>
            <person name="Stacey G."/>
            <person name="Shoemaker R."/>
            <person name="Jackson S."/>
        </authorList>
    </citation>
    <scope>NUCLEOTIDE SEQUENCE</scope>
    <source>
        <tissue evidence="1">Callus</tissue>
    </source>
</reference>
<dbReference type="Gramene" id="KRH00160">
    <property type="protein sequence ID" value="KRH00160"/>
    <property type="gene ID" value="GLYMA_18G196800"/>
</dbReference>
<dbReference type="RefSeq" id="XP_014626179.1">
    <property type="nucleotide sequence ID" value="XM_014770693.1"/>
</dbReference>
<name>A0A0R0F1U1_SOYBN</name>
<dbReference type="Proteomes" id="UP000008827">
    <property type="component" value="Chromosome 18"/>
</dbReference>
<evidence type="ECO:0000313" key="1">
    <source>
        <dbReference type="EMBL" id="KRH00160.1"/>
    </source>
</evidence>
<organism evidence="1">
    <name type="scientific">Glycine max</name>
    <name type="common">Soybean</name>
    <name type="synonym">Glycine hispida</name>
    <dbReference type="NCBI Taxonomy" id="3847"/>
    <lineage>
        <taxon>Eukaryota</taxon>
        <taxon>Viridiplantae</taxon>
        <taxon>Streptophyta</taxon>
        <taxon>Embryophyta</taxon>
        <taxon>Tracheophyta</taxon>
        <taxon>Spermatophyta</taxon>
        <taxon>Magnoliopsida</taxon>
        <taxon>eudicotyledons</taxon>
        <taxon>Gunneridae</taxon>
        <taxon>Pentapetalae</taxon>
        <taxon>rosids</taxon>
        <taxon>fabids</taxon>
        <taxon>Fabales</taxon>
        <taxon>Fabaceae</taxon>
        <taxon>Papilionoideae</taxon>
        <taxon>50 kb inversion clade</taxon>
        <taxon>NPAAA clade</taxon>
        <taxon>indigoferoid/millettioid clade</taxon>
        <taxon>Phaseoleae</taxon>
        <taxon>Glycine</taxon>
        <taxon>Glycine subgen. Soja</taxon>
    </lineage>
</organism>
<keyword evidence="3" id="KW-1185">Reference proteome</keyword>
<dbReference type="KEGG" id="gmx:106797025"/>
<evidence type="ECO:0000313" key="2">
    <source>
        <dbReference type="EnsemblPlants" id="KRH00160"/>
    </source>
</evidence>
<dbReference type="EnsemblPlants" id="KRH00160">
    <property type="protein sequence ID" value="KRH00160"/>
    <property type="gene ID" value="GLYMA_18G196800"/>
</dbReference>
<protein>
    <submittedName>
        <fullName evidence="1 2">Uncharacterized protein</fullName>
    </submittedName>
</protein>
<sequence length="270" mass="30987">MQPQCPSTSCARHLEEQFTGFCPSCLRERLIILGHESLSCFHKSLLSLPSLSVHPHRPFASCDRHPEEQFTGFCSSCLYERLTILKHDSSSSIFKHPITSTTSPKAIFRSFTTMLDANCLPRSSSFTFQPMLRRSKSCPIFKTKGLSCALDLRRKSCDFMAYSTIFSIFNPYDKQGIPKKEPKVESHNLASPSIIRDRVQENIKEEPSIELEANEEAEKTIKAMEDHMDIDSQVKKSCGRDSKECILFATSIFTKKFRKWRQKQKMKKNE</sequence>
<dbReference type="PANTHER" id="PTHR31659">
    <property type="entry name" value="PROTEIN: UPF0503-LIKE PROTEIN, PUTATIVE (DUF740)-RELATED"/>
    <property type="match status" value="1"/>
</dbReference>
<reference evidence="1 2" key="1">
    <citation type="journal article" date="2010" name="Nature">
        <title>Genome sequence of the palaeopolyploid soybean.</title>
        <authorList>
            <person name="Schmutz J."/>
            <person name="Cannon S.B."/>
            <person name="Schlueter J."/>
            <person name="Ma J."/>
            <person name="Mitros T."/>
            <person name="Nelson W."/>
            <person name="Hyten D.L."/>
            <person name="Song Q."/>
            <person name="Thelen J.J."/>
            <person name="Cheng J."/>
            <person name="Xu D."/>
            <person name="Hellsten U."/>
            <person name="May G.D."/>
            <person name="Yu Y."/>
            <person name="Sakurai T."/>
            <person name="Umezawa T."/>
            <person name="Bhattacharyya M.K."/>
            <person name="Sandhu D."/>
            <person name="Valliyodan B."/>
            <person name="Lindquist E."/>
            <person name="Peto M."/>
            <person name="Grant D."/>
            <person name="Shu S."/>
            <person name="Goodstein D."/>
            <person name="Barry K."/>
            <person name="Futrell-Griggs M."/>
            <person name="Abernathy B."/>
            <person name="Du J."/>
            <person name="Tian Z."/>
            <person name="Zhu L."/>
            <person name="Gill N."/>
            <person name="Joshi T."/>
            <person name="Libault M."/>
            <person name="Sethuraman A."/>
            <person name="Zhang X.-C."/>
            <person name="Shinozaki K."/>
            <person name="Nguyen H.T."/>
            <person name="Wing R.A."/>
            <person name="Cregan P."/>
            <person name="Specht J."/>
            <person name="Grimwood J."/>
            <person name="Rokhsar D."/>
            <person name="Stacey G."/>
            <person name="Shoemaker R.C."/>
            <person name="Jackson S.A."/>
        </authorList>
    </citation>
    <scope>NUCLEOTIDE SEQUENCE</scope>
    <source>
        <strain evidence="2">cv. Williams 82</strain>
        <tissue evidence="1">Callus</tissue>
    </source>
</reference>
<gene>
    <name evidence="2" type="primary">LOC106797025</name>
    <name evidence="1" type="ORF">GLYMA_18G196800</name>
</gene>
<reference evidence="2" key="2">
    <citation type="submission" date="2018-02" db="UniProtKB">
        <authorList>
            <consortium name="EnsemblPlants"/>
        </authorList>
    </citation>
    <scope>IDENTIFICATION</scope>
    <source>
        <strain evidence="2">Williams 82</strain>
    </source>
</reference>
<proteinExistence type="predicted"/>
<dbReference type="Pfam" id="PF05340">
    <property type="entry name" value="DUF740"/>
    <property type="match status" value="2"/>
</dbReference>
<dbReference type="EMBL" id="CM000851">
    <property type="protein sequence ID" value="KRH00160.1"/>
    <property type="molecule type" value="Genomic_DNA"/>
</dbReference>